<comment type="caution">
    <text evidence="6">The sequence shown here is derived from an EMBL/GenBank/DDBJ whole genome shotgun (WGS) entry which is preliminary data.</text>
</comment>
<dbReference type="EC" id="2.3.1.39" evidence="1"/>
<dbReference type="InterPro" id="IPR050858">
    <property type="entry name" value="Mal-CoA-ACP_Trans/PKS_FabD"/>
</dbReference>
<evidence type="ECO:0000256" key="3">
    <source>
        <dbReference type="ARBA" id="ARBA00023315"/>
    </source>
</evidence>
<evidence type="ECO:0000313" key="6">
    <source>
        <dbReference type="EMBL" id="MQY14092.1"/>
    </source>
</evidence>
<dbReference type="Proteomes" id="UP000466345">
    <property type="component" value="Unassembled WGS sequence"/>
</dbReference>
<evidence type="ECO:0000313" key="7">
    <source>
        <dbReference type="Proteomes" id="UP000466345"/>
    </source>
</evidence>
<dbReference type="GO" id="GO:0005829">
    <property type="term" value="C:cytosol"/>
    <property type="evidence" value="ECO:0007669"/>
    <property type="project" value="TreeGrafter"/>
</dbReference>
<dbReference type="SUPFAM" id="SSF52151">
    <property type="entry name" value="FabD/lysophospholipase-like"/>
    <property type="match status" value="1"/>
</dbReference>
<organism evidence="6 7">
    <name type="scientific">Streptomyces smaragdinus</name>
    <dbReference type="NCBI Taxonomy" id="2585196"/>
    <lineage>
        <taxon>Bacteria</taxon>
        <taxon>Bacillati</taxon>
        <taxon>Actinomycetota</taxon>
        <taxon>Actinomycetes</taxon>
        <taxon>Kitasatosporales</taxon>
        <taxon>Streptomycetaceae</taxon>
        <taxon>Streptomyces</taxon>
    </lineage>
</organism>
<dbReference type="GO" id="GO:0006633">
    <property type="term" value="P:fatty acid biosynthetic process"/>
    <property type="evidence" value="ECO:0007669"/>
    <property type="project" value="TreeGrafter"/>
</dbReference>
<evidence type="ECO:0000259" key="5">
    <source>
        <dbReference type="Pfam" id="PF21124"/>
    </source>
</evidence>
<proteinExistence type="predicted"/>
<feature type="domain" description="Malonyl-CoA-[acyl-carrier-protein] transacylase small" evidence="5">
    <location>
        <begin position="138"/>
        <end position="199"/>
    </location>
</feature>
<dbReference type="AlphaFoldDB" id="A0A7K0CM48"/>
<dbReference type="InterPro" id="IPR016035">
    <property type="entry name" value="Acyl_Trfase/lysoPLipase"/>
</dbReference>
<dbReference type="InterPro" id="IPR049416">
    <property type="entry name" value="VinK-like_small"/>
</dbReference>
<accession>A0A7K0CM48</accession>
<dbReference type="OrthoDB" id="5123945at2"/>
<reference evidence="6 7" key="1">
    <citation type="submission" date="2019-10" db="EMBL/GenBank/DDBJ databases">
        <title>Streptomyces smaragdinus sp. nov. and Streptomyces fabii sp. nov., isolated from the gut of fungus growing-termite Macrotermes natalensis.</title>
        <authorList>
            <person name="Schwitalla J."/>
            <person name="Benndorf R."/>
            <person name="Martin K."/>
            <person name="De Beer W."/>
            <person name="Kaster A.-K."/>
            <person name="Vollmers J."/>
            <person name="Poulsen M."/>
            <person name="Beemelmanns C."/>
        </authorList>
    </citation>
    <scope>NUCLEOTIDE SEQUENCE [LARGE SCALE GENOMIC DNA]</scope>
    <source>
        <strain evidence="6 7">RB5</strain>
    </source>
</reference>
<evidence type="ECO:0000256" key="4">
    <source>
        <dbReference type="ARBA" id="ARBA00048462"/>
    </source>
</evidence>
<dbReference type="Pfam" id="PF21124">
    <property type="entry name" value="VinK_C"/>
    <property type="match status" value="1"/>
</dbReference>
<dbReference type="RefSeq" id="WP_153454427.1">
    <property type="nucleotide sequence ID" value="NZ_WEGJ01000018.1"/>
</dbReference>
<dbReference type="Gene3D" id="3.40.366.10">
    <property type="entry name" value="Malonyl-Coenzyme A Acyl Carrier Protein, domain 2"/>
    <property type="match status" value="2"/>
</dbReference>
<dbReference type="PANTHER" id="PTHR42681">
    <property type="entry name" value="MALONYL-COA-ACYL CARRIER PROTEIN TRANSACYLASE, MITOCHONDRIAL"/>
    <property type="match status" value="1"/>
</dbReference>
<keyword evidence="2 6" id="KW-0808">Transferase</keyword>
<gene>
    <name evidence="6" type="primary">fabD_2</name>
    <name evidence="6" type="ORF">SRB5_42530</name>
</gene>
<comment type="catalytic activity">
    <reaction evidence="4">
        <text>holo-[ACP] + malonyl-CoA = malonyl-[ACP] + CoA</text>
        <dbReference type="Rhea" id="RHEA:41792"/>
        <dbReference type="Rhea" id="RHEA-COMP:9623"/>
        <dbReference type="Rhea" id="RHEA-COMP:9685"/>
        <dbReference type="ChEBI" id="CHEBI:57287"/>
        <dbReference type="ChEBI" id="CHEBI:57384"/>
        <dbReference type="ChEBI" id="CHEBI:64479"/>
        <dbReference type="ChEBI" id="CHEBI:78449"/>
        <dbReference type="EC" id="2.3.1.39"/>
    </reaction>
</comment>
<keyword evidence="3 6" id="KW-0012">Acyltransferase</keyword>
<dbReference type="GO" id="GO:0004314">
    <property type="term" value="F:[acyl-carrier-protein] S-malonyltransferase activity"/>
    <property type="evidence" value="ECO:0007669"/>
    <property type="project" value="UniProtKB-EC"/>
</dbReference>
<protein>
    <recommendedName>
        <fullName evidence="1">[acyl-carrier-protein] S-malonyltransferase</fullName>
        <ecNumber evidence="1">2.3.1.39</ecNumber>
    </recommendedName>
</protein>
<dbReference type="PANTHER" id="PTHR42681:SF1">
    <property type="entry name" value="MALONYL-COA-ACYL CARRIER PROTEIN TRANSACYLASE, MITOCHONDRIAL"/>
    <property type="match status" value="1"/>
</dbReference>
<evidence type="ECO:0000256" key="2">
    <source>
        <dbReference type="ARBA" id="ARBA00022679"/>
    </source>
</evidence>
<dbReference type="InterPro" id="IPR001227">
    <property type="entry name" value="Ac_transferase_dom_sf"/>
</dbReference>
<evidence type="ECO:0000256" key="1">
    <source>
        <dbReference type="ARBA" id="ARBA00013258"/>
    </source>
</evidence>
<dbReference type="EMBL" id="WEGJ01000018">
    <property type="protein sequence ID" value="MQY14092.1"/>
    <property type="molecule type" value="Genomic_DNA"/>
</dbReference>
<keyword evidence="7" id="KW-1185">Reference proteome</keyword>
<sequence>METPDRHGTAIVFPGMGPTPFANVAKFMLINAHARELLATADEVLGYRLTDRYQSAAGDYSPAGQLAFVVNCLAMARWAEDVLGIRPRLVAGPSFGGRAAAVYSGVLGFADAVVMTARLADMMDEYFAAEHPELVTQSMARLPEAKLAELRAELDGQGEFNDLACQVDDDFVMLTVREGILEDLQRRIRSLGGMPLYTMKPPMHSHLFAALGERVDAELFAGLTWSDPALPVVADQDGRLLTTGDEVRRMLVDGFTRTVRWPVVRAALAAQDIGTLHVAGEDRLFTRVTGTTRAFLVVPVTPQLVMRPVRRQLPSTVNA</sequence>
<name>A0A7K0CM48_9ACTN</name>